<evidence type="ECO:0000256" key="4">
    <source>
        <dbReference type="ARBA" id="ARBA00022692"/>
    </source>
</evidence>
<keyword evidence="3 9" id="KW-0813">Transport</keyword>
<sequence length="225" mass="25148">MSIDWLNLYASSVAAIAARLATHPLDTLKTRLQASSQTLGQQTLLSTVNDVLKHETPLAFYRGLPVALVFSVPALSTYLTTYDKSKIYIDAHSHLDKTSVWNHLAAGCVAEVVSGVFWTPMEVLKNRLQTDSMHYSFIPTSPSSSANTLAASKQELTSKKTMALAREIYAEEGLYGFYKGYFVTLAVFVPYTMIYFACYEKLKLIAQQYYKDQQPNTVAIPTQDY</sequence>
<dbReference type="EMBL" id="MVBO01000172">
    <property type="protein sequence ID" value="OZJ02256.1"/>
    <property type="molecule type" value="Genomic_DNA"/>
</dbReference>
<evidence type="ECO:0000256" key="2">
    <source>
        <dbReference type="ARBA" id="ARBA00006375"/>
    </source>
</evidence>
<keyword evidence="5 10" id="KW-1133">Transmembrane helix</keyword>
<evidence type="ECO:0000256" key="5">
    <source>
        <dbReference type="ARBA" id="ARBA00022989"/>
    </source>
</evidence>
<keyword evidence="7 8" id="KW-0472">Membrane</keyword>
<dbReference type="InterPro" id="IPR018108">
    <property type="entry name" value="MCP_transmembrane"/>
</dbReference>
<reference evidence="11 12" key="1">
    <citation type="journal article" date="2017" name="Mycologia">
        <title>Bifiguratus adelaidae, gen. et sp. nov., a new member of Mucoromycotina in endophytic and soil-dwelling habitats.</title>
        <authorList>
            <person name="Torres-Cruz T.J."/>
            <person name="Billingsley Tobias T.L."/>
            <person name="Almatruk M."/>
            <person name="Hesse C."/>
            <person name="Kuske C.R."/>
            <person name="Desiro A."/>
            <person name="Benucci G.M."/>
            <person name="Bonito G."/>
            <person name="Stajich J.E."/>
            <person name="Dunlap C."/>
            <person name="Arnold A.E."/>
            <person name="Porras-Alfaro A."/>
        </authorList>
    </citation>
    <scope>NUCLEOTIDE SEQUENCE [LARGE SCALE GENOMIC DNA]</scope>
    <source>
        <strain evidence="11 12">AZ0501</strain>
    </source>
</reference>
<evidence type="ECO:0000256" key="10">
    <source>
        <dbReference type="SAM" id="Phobius"/>
    </source>
</evidence>
<feature type="repeat" description="Solcar" evidence="8">
    <location>
        <begin position="98"/>
        <end position="205"/>
    </location>
</feature>
<evidence type="ECO:0000256" key="6">
    <source>
        <dbReference type="ARBA" id="ARBA00023128"/>
    </source>
</evidence>
<evidence type="ECO:0000313" key="11">
    <source>
        <dbReference type="EMBL" id="OZJ02256.1"/>
    </source>
</evidence>
<comment type="similarity">
    <text evidence="2 9">Belongs to the mitochondrial carrier (TC 2.A.29) family.</text>
</comment>
<comment type="subcellular location">
    <subcellularLocation>
        <location evidence="1">Mitochondrion membrane</location>
        <topology evidence="1">Multi-pass membrane protein</topology>
    </subcellularLocation>
</comment>
<evidence type="ECO:0000256" key="7">
    <source>
        <dbReference type="ARBA" id="ARBA00023136"/>
    </source>
</evidence>
<dbReference type="PANTHER" id="PTHR45758:SF3">
    <property type="entry name" value="MITOCHONDRIAL SUBSTRATE CARRIER FAMILY PROTEIN E"/>
    <property type="match status" value="1"/>
</dbReference>
<feature type="transmembrane region" description="Helical" evidence="10">
    <location>
        <begin position="100"/>
        <end position="118"/>
    </location>
</feature>
<dbReference type="SUPFAM" id="SSF103506">
    <property type="entry name" value="Mitochondrial carrier"/>
    <property type="match status" value="1"/>
</dbReference>
<evidence type="ECO:0000256" key="9">
    <source>
        <dbReference type="RuleBase" id="RU000488"/>
    </source>
</evidence>
<gene>
    <name evidence="11" type="ORF">BZG36_05036</name>
</gene>
<keyword evidence="4 8" id="KW-0812">Transmembrane</keyword>
<organism evidence="11 12">
    <name type="scientific">Bifiguratus adelaidae</name>
    <dbReference type="NCBI Taxonomy" id="1938954"/>
    <lineage>
        <taxon>Eukaryota</taxon>
        <taxon>Fungi</taxon>
        <taxon>Fungi incertae sedis</taxon>
        <taxon>Mucoromycota</taxon>
        <taxon>Mucoromycotina</taxon>
        <taxon>Endogonomycetes</taxon>
        <taxon>Endogonales</taxon>
        <taxon>Endogonales incertae sedis</taxon>
        <taxon>Bifiguratus</taxon>
    </lineage>
</organism>
<keyword evidence="12" id="KW-1185">Reference proteome</keyword>
<dbReference type="Pfam" id="PF00153">
    <property type="entry name" value="Mito_carr"/>
    <property type="match status" value="2"/>
</dbReference>
<feature type="non-terminal residue" evidence="11">
    <location>
        <position position="225"/>
    </location>
</feature>
<dbReference type="PROSITE" id="PS50920">
    <property type="entry name" value="SOLCAR"/>
    <property type="match status" value="2"/>
</dbReference>
<evidence type="ECO:0000313" key="12">
    <source>
        <dbReference type="Proteomes" id="UP000242875"/>
    </source>
</evidence>
<proteinExistence type="inferred from homology"/>
<dbReference type="Proteomes" id="UP000242875">
    <property type="component" value="Unassembled WGS sequence"/>
</dbReference>
<comment type="caution">
    <text evidence="11">The sequence shown here is derived from an EMBL/GenBank/DDBJ whole genome shotgun (WGS) entry which is preliminary data.</text>
</comment>
<dbReference type="AlphaFoldDB" id="A0A261XV62"/>
<evidence type="ECO:0000256" key="1">
    <source>
        <dbReference type="ARBA" id="ARBA00004225"/>
    </source>
</evidence>
<dbReference type="GO" id="GO:0005381">
    <property type="term" value="F:iron ion transmembrane transporter activity"/>
    <property type="evidence" value="ECO:0007669"/>
    <property type="project" value="UniProtKB-ARBA"/>
</dbReference>
<feature type="repeat" description="Solcar" evidence="8">
    <location>
        <begin position="2"/>
        <end position="88"/>
    </location>
</feature>
<dbReference type="OrthoDB" id="250329at2759"/>
<keyword evidence="6" id="KW-0496">Mitochondrion</keyword>
<name>A0A261XV62_9FUNG</name>
<evidence type="ECO:0008006" key="13">
    <source>
        <dbReference type="Google" id="ProtNLM"/>
    </source>
</evidence>
<evidence type="ECO:0000256" key="8">
    <source>
        <dbReference type="PROSITE-ProRule" id="PRU00282"/>
    </source>
</evidence>
<dbReference type="Gene3D" id="1.50.40.10">
    <property type="entry name" value="Mitochondrial carrier domain"/>
    <property type="match status" value="1"/>
</dbReference>
<dbReference type="InterPro" id="IPR023395">
    <property type="entry name" value="MCP_dom_sf"/>
</dbReference>
<feature type="transmembrane region" description="Helical" evidence="10">
    <location>
        <begin position="181"/>
        <end position="199"/>
    </location>
</feature>
<accession>A0A261XV62</accession>
<dbReference type="PANTHER" id="PTHR45758">
    <property type="entry name" value="MITOFERRIN-1-RELATED"/>
    <property type="match status" value="1"/>
</dbReference>
<dbReference type="GO" id="GO:0031966">
    <property type="term" value="C:mitochondrial membrane"/>
    <property type="evidence" value="ECO:0007669"/>
    <property type="project" value="UniProtKB-SubCell"/>
</dbReference>
<protein>
    <recommendedName>
        <fullName evidence="13">Mitochondrial carrier</fullName>
    </recommendedName>
</protein>
<evidence type="ECO:0000256" key="3">
    <source>
        <dbReference type="ARBA" id="ARBA00022448"/>
    </source>
</evidence>
<feature type="transmembrane region" description="Helical" evidence="10">
    <location>
        <begin position="59"/>
        <end position="79"/>
    </location>
</feature>